<name>A0A3A2ZUT6_9EURO</name>
<feature type="compositionally biased region" description="Basic and acidic residues" evidence="5">
    <location>
        <begin position="1"/>
        <end position="12"/>
    </location>
</feature>
<proteinExistence type="predicted"/>
<dbReference type="InterPro" id="IPR052053">
    <property type="entry name" value="IM_YidH-like"/>
</dbReference>
<comment type="caution">
    <text evidence="8">The sequence shown here is derived from an EMBL/GenBank/DDBJ whole genome shotgun (WGS) entry which is preliminary data.</text>
</comment>
<dbReference type="OrthoDB" id="199599at2759"/>
<evidence type="ECO:0000256" key="1">
    <source>
        <dbReference type="ARBA" id="ARBA00004127"/>
    </source>
</evidence>
<keyword evidence="4 6" id="KW-0472">Membrane</keyword>
<evidence type="ECO:0000259" key="7">
    <source>
        <dbReference type="Pfam" id="PF02656"/>
    </source>
</evidence>
<keyword evidence="3 6" id="KW-1133">Transmembrane helix</keyword>
<dbReference type="Proteomes" id="UP000266188">
    <property type="component" value="Unassembled WGS sequence"/>
</dbReference>
<keyword evidence="2 6" id="KW-0812">Transmembrane</keyword>
<comment type="subcellular location">
    <subcellularLocation>
        <location evidence="1">Endomembrane system</location>
        <topology evidence="1">Multi-pass membrane protein</topology>
    </subcellularLocation>
</comment>
<reference evidence="9" key="1">
    <citation type="submission" date="2017-02" db="EMBL/GenBank/DDBJ databases">
        <authorList>
            <person name="Tafer H."/>
            <person name="Lopandic K."/>
        </authorList>
    </citation>
    <scope>NUCLEOTIDE SEQUENCE [LARGE SCALE GENOMIC DNA]</scope>
    <source>
        <strain evidence="9">CBS 366.77</strain>
    </source>
</reference>
<evidence type="ECO:0000256" key="3">
    <source>
        <dbReference type="ARBA" id="ARBA00022989"/>
    </source>
</evidence>
<feature type="transmembrane region" description="Helical" evidence="6">
    <location>
        <begin position="120"/>
        <end position="141"/>
    </location>
</feature>
<feature type="domain" description="DUF202" evidence="7">
    <location>
        <begin position="111"/>
        <end position="188"/>
    </location>
</feature>
<gene>
    <name evidence="8" type="ORF">PHISCL_00725</name>
</gene>
<feature type="compositionally biased region" description="Polar residues" evidence="5">
    <location>
        <begin position="13"/>
        <end position="32"/>
    </location>
</feature>
<dbReference type="PANTHER" id="PTHR34187:SF1">
    <property type="entry name" value="DUF202 DOMAIN-CONTAINING PROTEIN"/>
    <property type="match status" value="1"/>
</dbReference>
<keyword evidence="9" id="KW-1185">Reference proteome</keyword>
<feature type="region of interest" description="Disordered" evidence="5">
    <location>
        <begin position="1"/>
        <end position="80"/>
    </location>
</feature>
<organism evidence="8 9">
    <name type="scientific">Aspergillus sclerotialis</name>
    <dbReference type="NCBI Taxonomy" id="2070753"/>
    <lineage>
        <taxon>Eukaryota</taxon>
        <taxon>Fungi</taxon>
        <taxon>Dikarya</taxon>
        <taxon>Ascomycota</taxon>
        <taxon>Pezizomycotina</taxon>
        <taxon>Eurotiomycetes</taxon>
        <taxon>Eurotiomycetidae</taxon>
        <taxon>Eurotiales</taxon>
        <taxon>Aspergillaceae</taxon>
        <taxon>Aspergillus</taxon>
        <taxon>Aspergillus subgen. Polypaecilum</taxon>
    </lineage>
</organism>
<evidence type="ECO:0000256" key="2">
    <source>
        <dbReference type="ARBA" id="ARBA00022692"/>
    </source>
</evidence>
<protein>
    <recommendedName>
        <fullName evidence="7">DUF202 domain-containing protein</fullName>
    </recommendedName>
</protein>
<dbReference type="Pfam" id="PF02656">
    <property type="entry name" value="DUF202"/>
    <property type="match status" value="1"/>
</dbReference>
<dbReference type="EMBL" id="MVGC01000012">
    <property type="protein sequence ID" value="RJE26918.1"/>
    <property type="molecule type" value="Genomic_DNA"/>
</dbReference>
<dbReference type="PANTHER" id="PTHR34187">
    <property type="entry name" value="FGR18P"/>
    <property type="match status" value="1"/>
</dbReference>
<accession>A0A3A2ZUT6</accession>
<sequence length="231" mass="25483">MAIDPSNRHPHESSSIPTDGSRPQSSGQSTQNDGREGIEMHEISTREDDELDLSSASVSSGESRIIPTRTTSRASHLSKAESKKDPKGVWGYVYRFWTSHVILTVPQKSNRDHFALERTFLAYIRTSVMIAMQGVLIAQLFRLQRHPPEKPGSKIGFYEVGIPLSVSCHGVALIVAIVGAYRFWKQQNAISKGKIYAGGWELIFIGTLVALIILTTFSLSAAITAELESQK</sequence>
<feature type="transmembrane region" description="Helical" evidence="6">
    <location>
        <begin position="202"/>
        <end position="225"/>
    </location>
</feature>
<evidence type="ECO:0000256" key="6">
    <source>
        <dbReference type="SAM" id="Phobius"/>
    </source>
</evidence>
<dbReference type="STRING" id="2070753.A0A3A2ZUT6"/>
<feature type="compositionally biased region" description="Basic and acidic residues" evidence="5">
    <location>
        <begin position="33"/>
        <end position="46"/>
    </location>
</feature>
<dbReference type="GO" id="GO:0012505">
    <property type="term" value="C:endomembrane system"/>
    <property type="evidence" value="ECO:0007669"/>
    <property type="project" value="UniProtKB-SubCell"/>
</dbReference>
<dbReference type="AlphaFoldDB" id="A0A3A2ZUT6"/>
<evidence type="ECO:0000313" key="9">
    <source>
        <dbReference type="Proteomes" id="UP000266188"/>
    </source>
</evidence>
<evidence type="ECO:0000256" key="5">
    <source>
        <dbReference type="SAM" id="MobiDB-lite"/>
    </source>
</evidence>
<evidence type="ECO:0000313" key="8">
    <source>
        <dbReference type="EMBL" id="RJE26918.1"/>
    </source>
</evidence>
<feature type="compositionally biased region" description="Polar residues" evidence="5">
    <location>
        <begin position="54"/>
        <end position="75"/>
    </location>
</feature>
<feature type="transmembrane region" description="Helical" evidence="6">
    <location>
        <begin position="161"/>
        <end position="181"/>
    </location>
</feature>
<evidence type="ECO:0000256" key="4">
    <source>
        <dbReference type="ARBA" id="ARBA00023136"/>
    </source>
</evidence>
<dbReference type="InterPro" id="IPR003807">
    <property type="entry name" value="DUF202"/>
</dbReference>